<keyword evidence="2" id="KW-1185">Reference proteome</keyword>
<dbReference type="KEGG" id="dle:115803839"/>
<accession>A0A7F8KFV0</accession>
<dbReference type="AlphaFoldDB" id="A0A7F8KFV0"/>
<evidence type="ECO:0000256" key="1">
    <source>
        <dbReference type="SAM" id="MobiDB-lite"/>
    </source>
</evidence>
<evidence type="ECO:0000313" key="2">
    <source>
        <dbReference type="Proteomes" id="UP000248483"/>
    </source>
</evidence>
<gene>
    <name evidence="3" type="primary">LOC115803839</name>
</gene>
<reference evidence="3" key="1">
    <citation type="submission" date="2025-08" db="UniProtKB">
        <authorList>
            <consortium name="RefSeq"/>
        </authorList>
    </citation>
    <scope>IDENTIFICATION</scope>
    <source>
        <tissue evidence="3">Blood</tissue>
    </source>
</reference>
<dbReference type="GeneID" id="115803839"/>
<feature type="region of interest" description="Disordered" evidence="1">
    <location>
        <begin position="81"/>
        <end position="158"/>
    </location>
</feature>
<feature type="region of interest" description="Disordered" evidence="1">
    <location>
        <begin position="1"/>
        <end position="23"/>
    </location>
</feature>
<dbReference type="InParanoid" id="A0A7F8KFV0"/>
<protein>
    <submittedName>
        <fullName evidence="3">Serine/threonine-protein phosphatase 1 regulatory subunit 10-like</fullName>
    </submittedName>
</protein>
<sequence>MKKMYLLSSLSRPQEGNAGWPQAPRCTLSSERVLLQAAGFHHPHLVHLHQIGRLVSGLGGAGPVGQEGMCPPAAAAAGAHFLPSPPRRAEPAPALSPRWAGTPSTLRPPREPPPRRRPPPGATAAVHSSGSGGAGARDPVTGRPGAVRGASPSQGARCVRAPGCRFGLSSHNMFNGQSLEHIKRGMGSSLVEN</sequence>
<name>A0A7F8KFV0_DELLE</name>
<dbReference type="RefSeq" id="XP_030619695.1">
    <property type="nucleotide sequence ID" value="XM_030763835.1"/>
</dbReference>
<organism evidence="2 3">
    <name type="scientific">Delphinapterus leucas</name>
    <name type="common">Beluga whale</name>
    <dbReference type="NCBI Taxonomy" id="9749"/>
    <lineage>
        <taxon>Eukaryota</taxon>
        <taxon>Metazoa</taxon>
        <taxon>Chordata</taxon>
        <taxon>Craniata</taxon>
        <taxon>Vertebrata</taxon>
        <taxon>Euteleostomi</taxon>
        <taxon>Mammalia</taxon>
        <taxon>Eutheria</taxon>
        <taxon>Laurasiatheria</taxon>
        <taxon>Artiodactyla</taxon>
        <taxon>Whippomorpha</taxon>
        <taxon>Cetacea</taxon>
        <taxon>Odontoceti</taxon>
        <taxon>Monodontidae</taxon>
        <taxon>Delphinapterus</taxon>
    </lineage>
</organism>
<proteinExistence type="predicted"/>
<dbReference type="Proteomes" id="UP000248483">
    <property type="component" value="Unplaced"/>
</dbReference>
<evidence type="ECO:0000313" key="3">
    <source>
        <dbReference type="RefSeq" id="XP_030619695.1"/>
    </source>
</evidence>